<dbReference type="InterPro" id="IPR050235">
    <property type="entry name" value="CK1_Ser-Thr_kinase"/>
</dbReference>
<dbReference type="Gene3D" id="1.10.510.10">
    <property type="entry name" value="Transferase(Phosphotransferase) domain 1"/>
    <property type="match status" value="1"/>
</dbReference>
<proteinExistence type="predicted"/>
<evidence type="ECO:0000259" key="2">
    <source>
        <dbReference type="SMART" id="SM00220"/>
    </source>
</evidence>
<dbReference type="AlphaFoldDB" id="A0A9P1N461"/>
<feature type="compositionally biased region" description="Polar residues" evidence="1">
    <location>
        <begin position="27"/>
        <end position="38"/>
    </location>
</feature>
<organism evidence="4 5">
    <name type="scientific">Caenorhabditis angaria</name>
    <dbReference type="NCBI Taxonomy" id="860376"/>
    <lineage>
        <taxon>Eukaryota</taxon>
        <taxon>Metazoa</taxon>
        <taxon>Ecdysozoa</taxon>
        <taxon>Nematoda</taxon>
        <taxon>Chromadorea</taxon>
        <taxon>Rhabditida</taxon>
        <taxon>Rhabditina</taxon>
        <taxon>Rhabditomorpha</taxon>
        <taxon>Rhabditoidea</taxon>
        <taxon>Rhabditidae</taxon>
        <taxon>Peloderinae</taxon>
        <taxon>Caenorhabditis</taxon>
    </lineage>
</organism>
<dbReference type="PANTHER" id="PTHR11909">
    <property type="entry name" value="CASEIN KINASE-RELATED"/>
    <property type="match status" value="1"/>
</dbReference>
<reference evidence="4" key="1">
    <citation type="submission" date="2022-11" db="EMBL/GenBank/DDBJ databases">
        <authorList>
            <person name="Kikuchi T."/>
        </authorList>
    </citation>
    <scope>NUCLEOTIDE SEQUENCE</scope>
    <source>
        <strain evidence="4">PS1010</strain>
    </source>
</reference>
<feature type="domain" description="Protein kinase" evidence="2">
    <location>
        <begin position="115"/>
        <end position="368"/>
    </location>
</feature>
<protein>
    <recommendedName>
        <fullName evidence="2">Protein kinase domain-containing protein</fullName>
    </recommendedName>
</protein>
<accession>A0A9P1N461</accession>
<dbReference type="EMBL" id="CANHGI010000004">
    <property type="protein sequence ID" value="CAI5449225.1"/>
    <property type="molecule type" value="Genomic_DNA"/>
</dbReference>
<dbReference type="Proteomes" id="UP001152747">
    <property type="component" value="Unassembled WGS sequence"/>
</dbReference>
<evidence type="ECO:0000256" key="1">
    <source>
        <dbReference type="SAM" id="MobiDB-lite"/>
    </source>
</evidence>
<dbReference type="GO" id="GO:0005524">
    <property type="term" value="F:ATP binding"/>
    <property type="evidence" value="ECO:0007669"/>
    <property type="project" value="InterPro"/>
</dbReference>
<sequence>MITDFPFRVIPRTVDTKILKIKDGESNTKNAGSTPISNHRNRSKNETRSSQQQQPNIDVIMKHAAKGFVDDQTQVTSTYRTKLAAFGVPLPIEIATLHNKYYIFEVAASDEDIRNIDVTPISARVRNKTTCVEYTARMQGRMKSVANAKILDLDGERKFLASISTSQSKKENSLISRLLDSGFDSDFRYIIVEDAGRDLKTLLDHYKYFEPPTVFLITYYSFQAIKELHSYGYYHMDLRLSSFSISPTFNLKIVEFFRVTSSKSTCKVSHKFRLDRFVSRKYHKQGAIFDAFDDYENWLFVIMFIFCESKLPWKHNGKNGFLESKEAFFKRRDDYNWCGSTDSLILIPYLMEKKTNISEFIEAVDELFSIDVMGFEETTLPDWGTSMNEVSRKLKKTRKAV</sequence>
<evidence type="ECO:0000313" key="3">
    <source>
        <dbReference type="EMBL" id="CAI5449225.1"/>
    </source>
</evidence>
<name>A0A9P1N461_9PELO</name>
<keyword evidence="5" id="KW-1185">Reference proteome</keyword>
<dbReference type="SMART" id="SM00220">
    <property type="entry name" value="S_TKc"/>
    <property type="match status" value="1"/>
</dbReference>
<gene>
    <name evidence="3" type="ORF">CAMP_LOCUS11862</name>
    <name evidence="4" type="ORF">CAMP_LOCUS11866</name>
</gene>
<dbReference type="SUPFAM" id="SSF56112">
    <property type="entry name" value="Protein kinase-like (PK-like)"/>
    <property type="match status" value="1"/>
</dbReference>
<dbReference type="GO" id="GO:0004672">
    <property type="term" value="F:protein kinase activity"/>
    <property type="evidence" value="ECO:0007669"/>
    <property type="project" value="InterPro"/>
</dbReference>
<comment type="caution">
    <text evidence="4">The sequence shown here is derived from an EMBL/GenBank/DDBJ whole genome shotgun (WGS) entry which is preliminary data.</text>
</comment>
<feature type="region of interest" description="Disordered" evidence="1">
    <location>
        <begin position="25"/>
        <end position="55"/>
    </location>
</feature>
<evidence type="ECO:0000313" key="5">
    <source>
        <dbReference type="Proteomes" id="UP001152747"/>
    </source>
</evidence>
<dbReference type="EMBL" id="CANHGI010000004">
    <property type="protein sequence ID" value="CAI5449229.1"/>
    <property type="molecule type" value="Genomic_DNA"/>
</dbReference>
<dbReference type="InterPro" id="IPR011009">
    <property type="entry name" value="Kinase-like_dom_sf"/>
</dbReference>
<evidence type="ECO:0000313" key="4">
    <source>
        <dbReference type="EMBL" id="CAI5449229.1"/>
    </source>
</evidence>
<dbReference type="InterPro" id="IPR000719">
    <property type="entry name" value="Prot_kinase_dom"/>
</dbReference>
<dbReference type="OrthoDB" id="5838465at2759"/>